<dbReference type="PANTHER" id="PTHR30504">
    <property type="entry name" value="GLUCANS BIOSYNTHESIS PROTEIN"/>
    <property type="match status" value="1"/>
</dbReference>
<comment type="subcellular location">
    <subcellularLocation>
        <location evidence="1">Periplasm</location>
    </subcellularLocation>
</comment>
<dbReference type="InterPro" id="IPR014756">
    <property type="entry name" value="Ig_E-set"/>
</dbReference>
<dbReference type="FunFam" id="2.70.98.10:FF:000001">
    <property type="entry name" value="Glucans biosynthesis protein G"/>
    <property type="match status" value="1"/>
</dbReference>
<comment type="similarity">
    <text evidence="3">Belongs to the OpgD/OpgG family.</text>
</comment>
<dbReference type="InterPro" id="IPR007444">
    <property type="entry name" value="Glucan_biosyn_MdoG_C"/>
</dbReference>
<dbReference type="KEGG" id="vbh:CMV30_18180"/>
<dbReference type="Gene3D" id="2.70.98.10">
    <property type="match status" value="1"/>
</dbReference>
<dbReference type="Gene3D" id="2.60.40.10">
    <property type="entry name" value="Immunoglobulins"/>
    <property type="match status" value="1"/>
</dbReference>
<dbReference type="PANTHER" id="PTHR30504:SF4">
    <property type="entry name" value="GLUCANS BIOSYNTHESIS PROTEIN G"/>
    <property type="match status" value="1"/>
</dbReference>
<dbReference type="GO" id="GO:0030288">
    <property type="term" value="C:outer membrane-bounded periplasmic space"/>
    <property type="evidence" value="ECO:0007669"/>
    <property type="project" value="TreeGrafter"/>
</dbReference>
<evidence type="ECO:0000313" key="9">
    <source>
        <dbReference type="Proteomes" id="UP000217265"/>
    </source>
</evidence>
<dbReference type="InterPro" id="IPR013783">
    <property type="entry name" value="Ig-like_fold"/>
</dbReference>
<dbReference type="AlphaFoldDB" id="A0A290QNA7"/>
<keyword evidence="5" id="KW-0732">Signal</keyword>
<evidence type="ECO:0000256" key="4">
    <source>
        <dbReference type="ARBA" id="ARBA00015376"/>
    </source>
</evidence>
<dbReference type="GO" id="GO:0030246">
    <property type="term" value="F:carbohydrate binding"/>
    <property type="evidence" value="ECO:0007669"/>
    <property type="project" value="InterPro"/>
</dbReference>
<keyword evidence="9" id="KW-1185">Reference proteome</keyword>
<evidence type="ECO:0000256" key="6">
    <source>
        <dbReference type="ARBA" id="ARBA00022764"/>
    </source>
</evidence>
<sequence length="485" mass="54673">MPFDFEVLQYRAKALASKPYATHESRVPDSLRNLTYDQYRDIRFEPNRAWWMRERLPFQLQFFHPGFIYNKTVQLSTIEPDGKESPVEFSTKLFSYGKNTDLGRVPGDVGFTGFRIHYALNNPAYLDELAVFQGASYFRALGQKMRYGLSARGLALNTAEPGGEEFPIFEEFWVKRPAEDSKDVVVYALLDSPSVAGAYRLTIAPGASTVMEVKAALYLRESANVKTLGLAPLTSMFWFGENSSSREGDLRPEVHDSDGILMERGTGEWVWRPLTNPGAVRVAAFSDENPKGFGLVQRDRAFSNYEDMEAAYHLRPSAWVEPIGKWGRGSVRLVELPTPDETNDNIVAFWTPEALPPAGKPLVFEYKLHWFMEKQGGAKGPPAGFTSATRQGFSKTHEPELRRFWVDFDGAYLQGAGSPKIEAVVTVGAGAELVHQDVQKNQYNGTWRVAFSIKPDGSGKPVELRCFLKREPHILTETWSYLWNP</sequence>
<dbReference type="UniPathway" id="UPA00637"/>
<dbReference type="PIRSF" id="PIRSF006281">
    <property type="entry name" value="MdoG"/>
    <property type="match status" value="1"/>
</dbReference>
<protein>
    <recommendedName>
        <fullName evidence="4">Glucans biosynthesis protein G</fullName>
    </recommendedName>
</protein>
<reference evidence="8 9" key="1">
    <citation type="submission" date="2017-09" db="EMBL/GenBank/DDBJ databases">
        <title>Complete genome sequence of Verrucomicrobial strain HZ-65, isolated from freshwater.</title>
        <authorList>
            <person name="Choi A."/>
        </authorList>
    </citation>
    <scope>NUCLEOTIDE SEQUENCE [LARGE SCALE GENOMIC DNA]</scope>
    <source>
        <strain evidence="8 9">HZ-65</strain>
    </source>
</reference>
<evidence type="ECO:0000259" key="7">
    <source>
        <dbReference type="Pfam" id="PF04349"/>
    </source>
</evidence>
<dbReference type="InterPro" id="IPR014718">
    <property type="entry name" value="GH-type_carb-bd"/>
</dbReference>
<dbReference type="Proteomes" id="UP000217265">
    <property type="component" value="Chromosome"/>
</dbReference>
<dbReference type="OrthoDB" id="335750at2"/>
<evidence type="ECO:0000256" key="3">
    <source>
        <dbReference type="ARBA" id="ARBA00009284"/>
    </source>
</evidence>
<evidence type="ECO:0000256" key="5">
    <source>
        <dbReference type="ARBA" id="ARBA00022729"/>
    </source>
</evidence>
<gene>
    <name evidence="8" type="ORF">CMV30_18180</name>
</gene>
<feature type="domain" description="Glucan biosynthesis periplasmic MdoG C-terminal" evidence="7">
    <location>
        <begin position="3"/>
        <end position="483"/>
    </location>
</feature>
<dbReference type="SUPFAM" id="SSF81296">
    <property type="entry name" value="E set domains"/>
    <property type="match status" value="1"/>
</dbReference>
<dbReference type="SUPFAM" id="SSF74650">
    <property type="entry name" value="Galactose mutarotase-like"/>
    <property type="match status" value="1"/>
</dbReference>
<keyword evidence="6" id="KW-0574">Periplasm</keyword>
<dbReference type="Pfam" id="PF04349">
    <property type="entry name" value="MdoG"/>
    <property type="match status" value="1"/>
</dbReference>
<dbReference type="GO" id="GO:0003824">
    <property type="term" value="F:catalytic activity"/>
    <property type="evidence" value="ECO:0007669"/>
    <property type="project" value="InterPro"/>
</dbReference>
<organism evidence="8 9">
    <name type="scientific">Nibricoccus aquaticus</name>
    <dbReference type="NCBI Taxonomy" id="2576891"/>
    <lineage>
        <taxon>Bacteria</taxon>
        <taxon>Pseudomonadati</taxon>
        <taxon>Verrucomicrobiota</taxon>
        <taxon>Opitutia</taxon>
        <taxon>Opitutales</taxon>
        <taxon>Opitutaceae</taxon>
        <taxon>Nibricoccus</taxon>
    </lineage>
</organism>
<evidence type="ECO:0000313" key="8">
    <source>
        <dbReference type="EMBL" id="ATC66231.1"/>
    </source>
</evidence>
<dbReference type="InterPro" id="IPR014438">
    <property type="entry name" value="Glucan_biosyn_MdoG/MdoD"/>
</dbReference>
<comment type="pathway">
    <text evidence="2">Glycan metabolism; osmoregulated periplasmic glucan (OPG) biosynthesis.</text>
</comment>
<accession>A0A290QNA7</accession>
<evidence type="ECO:0000256" key="2">
    <source>
        <dbReference type="ARBA" id="ARBA00005001"/>
    </source>
</evidence>
<name>A0A290QNA7_9BACT</name>
<dbReference type="InterPro" id="IPR011013">
    <property type="entry name" value="Gal_mutarotase_sf_dom"/>
</dbReference>
<dbReference type="EMBL" id="CP023344">
    <property type="protein sequence ID" value="ATC66231.1"/>
    <property type="molecule type" value="Genomic_DNA"/>
</dbReference>
<proteinExistence type="inferred from homology"/>
<dbReference type="GO" id="GO:0051274">
    <property type="term" value="P:beta-glucan biosynthetic process"/>
    <property type="evidence" value="ECO:0007669"/>
    <property type="project" value="TreeGrafter"/>
</dbReference>
<evidence type="ECO:0000256" key="1">
    <source>
        <dbReference type="ARBA" id="ARBA00004418"/>
    </source>
</evidence>